<comment type="caution">
    <text evidence="3">The sequence shown here is derived from an EMBL/GenBank/DDBJ whole genome shotgun (WGS) entry which is preliminary data.</text>
</comment>
<feature type="binding site" evidence="2">
    <location>
        <position position="63"/>
    </location>
    <ligand>
        <name>substrate</name>
    </ligand>
</feature>
<dbReference type="AlphaFoldDB" id="A0A7V2SIB6"/>
<feature type="binding site" evidence="2">
    <location>
        <begin position="180"/>
        <end position="182"/>
    </location>
    <ligand>
        <name>substrate</name>
    </ligand>
</feature>
<feature type="binding site" evidence="2">
    <location>
        <begin position="59"/>
        <end position="61"/>
    </location>
    <ligand>
        <name>substrate</name>
    </ligand>
</feature>
<sequence length="226" mass="26497">MSNTLQHLAIIMDGNGRWAKERGLRRTKGHEAGVETVRRVTEYCAEDPEIETLTLYAFSTENWKRPRMEVDYLMHLLEKYIRLEQERYMEHGIRFETIGDLSPFSDKLRQTLEATRDLTRNNRQLTQILALNYGARDEIVRSVRRALEAGEEISEASIGRHLDTPYTDADLLIRTSGEQRLSNFLLWQLSYTELAFTDTYWPDFSVEELRSIIDDFKARQRKFGGI</sequence>
<dbReference type="InterPro" id="IPR001441">
    <property type="entry name" value="UPP_synth-like"/>
</dbReference>
<dbReference type="CDD" id="cd00475">
    <property type="entry name" value="Cis_IPPS"/>
    <property type="match status" value="1"/>
</dbReference>
<dbReference type="HAMAP" id="MF_01139">
    <property type="entry name" value="ISPT"/>
    <property type="match status" value="1"/>
</dbReference>
<feature type="binding site" evidence="2">
    <location>
        <position position="26"/>
    </location>
    <ligand>
        <name>substrate</name>
    </ligand>
</feature>
<keyword evidence="1 2" id="KW-0808">Transferase</keyword>
<feature type="binding site" evidence="2">
    <location>
        <position position="65"/>
    </location>
    <ligand>
        <name>substrate</name>
    </ligand>
</feature>
<comment type="subunit">
    <text evidence="2">Homodimer.</text>
</comment>
<feature type="binding site" evidence="2">
    <location>
        <position position="174"/>
    </location>
    <ligand>
        <name>substrate</name>
    </ligand>
</feature>
<keyword evidence="2" id="KW-0479">Metal-binding</keyword>
<dbReference type="Gene3D" id="3.40.1180.10">
    <property type="entry name" value="Decaprenyl diphosphate synthase-like"/>
    <property type="match status" value="1"/>
</dbReference>
<dbReference type="Proteomes" id="UP000885722">
    <property type="component" value="Unassembled WGS sequence"/>
</dbReference>
<organism evidence="3">
    <name type="scientific">Nitratifractor salsuginis</name>
    <dbReference type="NCBI Taxonomy" id="269261"/>
    <lineage>
        <taxon>Bacteria</taxon>
        <taxon>Pseudomonadati</taxon>
        <taxon>Campylobacterota</taxon>
        <taxon>Epsilonproteobacteria</taxon>
        <taxon>Campylobacterales</taxon>
        <taxon>Sulfurovaceae</taxon>
        <taxon>Nitratifractor</taxon>
    </lineage>
</organism>
<feature type="binding site" evidence="2">
    <location>
        <position position="30"/>
    </location>
    <ligand>
        <name>substrate</name>
    </ligand>
</feature>
<reference evidence="3" key="1">
    <citation type="journal article" date="2020" name="mSystems">
        <title>Genome- and Community-Level Interaction Insights into Carbon Utilization and Element Cycling Functions of Hydrothermarchaeota in Hydrothermal Sediment.</title>
        <authorList>
            <person name="Zhou Z."/>
            <person name="Liu Y."/>
            <person name="Xu W."/>
            <person name="Pan J."/>
            <person name="Luo Z.H."/>
            <person name="Li M."/>
        </authorList>
    </citation>
    <scope>NUCLEOTIDE SEQUENCE [LARGE SCALE GENOMIC DNA]</scope>
    <source>
        <strain evidence="3">HyVt-513</strain>
    </source>
</reference>
<feature type="binding site" evidence="2">
    <location>
        <begin position="14"/>
        <end position="17"/>
    </location>
    <ligand>
        <name>substrate</name>
    </ligand>
</feature>
<dbReference type="PANTHER" id="PTHR10291:SF0">
    <property type="entry name" value="DEHYDRODOLICHYL DIPHOSPHATE SYNTHASE 2"/>
    <property type="match status" value="1"/>
</dbReference>
<dbReference type="SUPFAM" id="SSF64005">
    <property type="entry name" value="Undecaprenyl diphosphate synthase"/>
    <property type="match status" value="1"/>
</dbReference>
<dbReference type="GO" id="GO:0016094">
    <property type="term" value="P:polyprenol biosynthetic process"/>
    <property type="evidence" value="ECO:0007669"/>
    <property type="project" value="TreeGrafter"/>
</dbReference>
<name>A0A7V2SIB6_9BACT</name>
<dbReference type="EMBL" id="DRNO01000110">
    <property type="protein sequence ID" value="HFC03547.1"/>
    <property type="molecule type" value="Genomic_DNA"/>
</dbReference>
<evidence type="ECO:0000313" key="3">
    <source>
        <dbReference type="EMBL" id="HFC03547.1"/>
    </source>
</evidence>
<dbReference type="InterPro" id="IPR036424">
    <property type="entry name" value="UPP_synth-like_sf"/>
</dbReference>
<accession>A0A7V2SIB6</accession>
<dbReference type="GO" id="GO:0005829">
    <property type="term" value="C:cytosol"/>
    <property type="evidence" value="ECO:0007669"/>
    <property type="project" value="TreeGrafter"/>
</dbReference>
<feature type="active site" evidence="2">
    <location>
        <position position="13"/>
    </location>
</feature>
<feature type="binding site" evidence="2">
    <location>
        <position position="13"/>
    </location>
    <ligand>
        <name>Mg(2+)</name>
        <dbReference type="ChEBI" id="CHEBI:18420"/>
    </ligand>
</feature>
<dbReference type="PANTHER" id="PTHR10291">
    <property type="entry name" value="DEHYDRODOLICHYL DIPHOSPHATE SYNTHASE FAMILY MEMBER"/>
    <property type="match status" value="1"/>
</dbReference>
<dbReference type="PROSITE" id="PS01066">
    <property type="entry name" value="UPP_SYNTHASE"/>
    <property type="match status" value="1"/>
</dbReference>
<proteinExistence type="inferred from homology"/>
<feature type="binding site" evidence="2">
    <location>
        <position position="193"/>
    </location>
    <ligand>
        <name>Mg(2+)</name>
        <dbReference type="ChEBI" id="CHEBI:18420"/>
    </ligand>
</feature>
<protein>
    <recommendedName>
        <fullName evidence="2">Isoprenyl transferase</fullName>
        <ecNumber evidence="2">2.5.1.-</ecNumber>
    </recommendedName>
</protein>
<comment type="similarity">
    <text evidence="2">Belongs to the UPP synthase family.</text>
</comment>
<gene>
    <name evidence="3" type="primary">uppS</name>
    <name evidence="3" type="ORF">ENJ74_01620</name>
</gene>
<evidence type="ECO:0000256" key="2">
    <source>
        <dbReference type="HAMAP-Rule" id="MF_01139"/>
    </source>
</evidence>
<dbReference type="Pfam" id="PF01255">
    <property type="entry name" value="Prenyltransf"/>
    <property type="match status" value="1"/>
</dbReference>
<evidence type="ECO:0000256" key="1">
    <source>
        <dbReference type="ARBA" id="ARBA00022679"/>
    </source>
</evidence>
<dbReference type="GO" id="GO:0000287">
    <property type="term" value="F:magnesium ion binding"/>
    <property type="evidence" value="ECO:0007669"/>
    <property type="project" value="UniProtKB-UniRule"/>
</dbReference>
<keyword evidence="2" id="KW-0460">Magnesium</keyword>
<dbReference type="InterPro" id="IPR018520">
    <property type="entry name" value="UPP_synth-like_CS"/>
</dbReference>
<comment type="function">
    <text evidence="2">Catalyzes the condensation of isopentenyl diphosphate (IPP) with allylic pyrophosphates generating different type of terpenoids.</text>
</comment>
<dbReference type="GO" id="GO:0008834">
    <property type="term" value="F:ditrans,polycis-undecaprenyl-diphosphate synthase [(2E,6E)-farnesyl-diphosphate specific] activity"/>
    <property type="evidence" value="ECO:0007669"/>
    <property type="project" value="TreeGrafter"/>
</dbReference>
<feature type="binding site" evidence="2">
    <location>
        <position position="18"/>
    </location>
    <ligand>
        <name>substrate</name>
    </ligand>
</feature>
<comment type="cofactor">
    <cofactor evidence="2">
        <name>Mg(2+)</name>
        <dbReference type="ChEBI" id="CHEBI:18420"/>
    </cofactor>
    <text evidence="2">Binds 2 magnesium ions per subunit.</text>
</comment>
<dbReference type="EC" id="2.5.1.-" evidence="2"/>
<feature type="active site" description="Proton acceptor" evidence="2">
    <location>
        <position position="62"/>
    </location>
</feature>
<dbReference type="NCBIfam" id="TIGR00055">
    <property type="entry name" value="uppS"/>
    <property type="match status" value="1"/>
</dbReference>